<reference evidence="1 2" key="1">
    <citation type="submission" date="2013-03" db="EMBL/GenBank/DDBJ databases">
        <authorList>
            <person name="Fiebig A."/>
            <person name="Goeker M."/>
            <person name="Klenk H.-P.P."/>
        </authorList>
    </citation>
    <scope>NUCLEOTIDE SEQUENCE [LARGE SCALE GENOMIC DNA]</scope>
    <source>
        <strain evidence="2">DSM 19469</strain>
    </source>
</reference>
<dbReference type="EMBL" id="CP004372">
    <property type="protein sequence ID" value="AHM04173.1"/>
    <property type="molecule type" value="Genomic_DNA"/>
</dbReference>
<evidence type="ECO:0000313" key="1">
    <source>
        <dbReference type="EMBL" id="AHM04173.1"/>
    </source>
</evidence>
<dbReference type="eggNOG" id="ENOG50332M2">
    <property type="taxonomic scope" value="Bacteria"/>
</dbReference>
<dbReference type="PATRIC" id="fig|1294273.3.peg.1780"/>
<accession>W8RSR2</accession>
<dbReference type="Proteomes" id="UP000019593">
    <property type="component" value="Chromosome"/>
</dbReference>
<dbReference type="KEGG" id="red:roselon_01807"/>
<proteinExistence type="predicted"/>
<dbReference type="HOGENOM" id="CLU_1282419_0_0_5"/>
<evidence type="ECO:0000313" key="2">
    <source>
        <dbReference type="Proteomes" id="UP000019593"/>
    </source>
</evidence>
<organism evidence="1 2">
    <name type="scientific">Roseicyclus elongatus DSM 19469</name>
    <dbReference type="NCBI Taxonomy" id="1294273"/>
    <lineage>
        <taxon>Bacteria</taxon>
        <taxon>Pseudomonadati</taxon>
        <taxon>Pseudomonadota</taxon>
        <taxon>Alphaproteobacteria</taxon>
        <taxon>Rhodobacterales</taxon>
        <taxon>Roseobacteraceae</taxon>
        <taxon>Roseicyclus</taxon>
    </lineage>
</organism>
<dbReference type="AlphaFoldDB" id="W8RSR2"/>
<gene>
    <name evidence="1" type="ORF">roselon_01807</name>
</gene>
<name>W8RSR2_9RHOB</name>
<keyword evidence="2" id="KW-1185">Reference proteome</keyword>
<sequence>MALRRVWTTTQRVRYLPRPVTAAVNRAARASRGMVVTGGRFVATPFEAGKTYRRMRDIWIHRADLATSATFRDIEDALARTGHYRHKRYEITEVSQIPALIEACYLDLLESMSREGYRADKRSAFGTGGLGRAIVWHDGSLVHENGATHRLAAARIVGLRHGFPLRIVGVHEDWLRVNGVCGRPTAEAVRRAVGLCKPVLRVDPDIGTEAVRAAQ</sequence>
<protein>
    <submittedName>
        <fullName evidence="1">Uncharacterized protein</fullName>
    </submittedName>
</protein>